<proteinExistence type="inferred from homology"/>
<evidence type="ECO:0000313" key="6">
    <source>
        <dbReference type="EMBL" id="SDD66231.1"/>
    </source>
</evidence>
<reference evidence="6 7" key="1">
    <citation type="submission" date="2016-10" db="EMBL/GenBank/DDBJ databases">
        <authorList>
            <person name="Varghese N."/>
            <person name="Submissions S."/>
        </authorList>
    </citation>
    <scope>NUCLEOTIDE SEQUENCE [LARGE SCALE GENOMIC DNA]</scope>
    <source>
        <strain evidence="6 7">DSM 2260</strain>
    </source>
</reference>
<feature type="compositionally biased region" description="Basic and acidic residues" evidence="3">
    <location>
        <begin position="237"/>
        <end position="254"/>
    </location>
</feature>
<keyword evidence="7" id="KW-1185">Reference proteome</keyword>
<comment type="caution">
    <text evidence="5">The sequence shown here is derived from an EMBL/GenBank/DDBJ whole genome shotgun (WGS) entry which is preliminary data.</text>
</comment>
<dbReference type="InterPro" id="IPR018958">
    <property type="entry name" value="Knr4/Smi1-like_dom"/>
</dbReference>
<feature type="compositionally biased region" description="Basic and acidic residues" evidence="3">
    <location>
        <begin position="355"/>
        <end position="370"/>
    </location>
</feature>
<protein>
    <submittedName>
        <fullName evidence="6">Histone H1-like nucleoprotein HC2</fullName>
    </submittedName>
</protein>
<dbReference type="SMART" id="SM00860">
    <property type="entry name" value="SMI1_KNR4"/>
    <property type="match status" value="1"/>
</dbReference>
<gene>
    <name evidence="5" type="ORF">MVI01_63180</name>
    <name evidence="6" type="ORF">SAMN04488504_102175</name>
</gene>
<evidence type="ECO:0000259" key="4">
    <source>
        <dbReference type="PROSITE" id="PS50003"/>
    </source>
</evidence>
<sequence length="538" mass="55750">MHEWLEALRKSVKASSAGVSPEEIRRAETECGVPFPDELTDLYQAFNGGELNGEVLLFRLHGAEGDPSVLEKTRLKLEGLPAAGLWRIGLKGQHRHLFASRKSAMVEQGDGGGPLPAWVEALDSDDWVYGTWEGEKRQMRLYRSLKDMLDVLVPPAEVESFGERTFARAMNAVLQGALSGVQVDEEDEEAAESGEAPLGAAAEAEAAEEAEQLEEAELADEEAAEVAVEETEVRELAYEYDDVRPSPRYEDGAGPRKARAQAQQMPLAIGGAGVLFPKSASSRVQGVKKKAAAEPTPAKARPAKKVAIESASAELPTGAAEAISEPEAAPKKVLAQTGVAKKSSATTKRATKAPAQERTEKKPATAKEATKAPAQKAAAKKESATAKAPAQKGAAKKESATAKAPAQKGAAKKAATAKAPARKAAAKKAVTAKAPAQKGAAKKAPAQKGAAKRAGAPTSAVQKALAQKGAAKRAGAPTSAAKKATAQKSAAKNAAAQKSAAKKSSVKKAAAQKSGAKKSAAKKGSARKPAAKKGARGR</sequence>
<dbReference type="SUPFAM" id="SSF160631">
    <property type="entry name" value="SMI1/KNR4-like"/>
    <property type="match status" value="1"/>
</dbReference>
<evidence type="ECO:0000256" key="2">
    <source>
        <dbReference type="ARBA" id="ARBA00008424"/>
    </source>
</evidence>
<evidence type="ECO:0000256" key="1">
    <source>
        <dbReference type="ARBA" id="ARBA00002344"/>
    </source>
</evidence>
<dbReference type="Gene3D" id="3.40.1580.10">
    <property type="entry name" value="SMI1/KNR4-like"/>
    <property type="match status" value="1"/>
</dbReference>
<feature type="compositionally biased region" description="Basic residues" evidence="3">
    <location>
        <begin position="515"/>
        <end position="538"/>
    </location>
</feature>
<organism evidence="5 8">
    <name type="scientific">Myxococcus virescens</name>
    <dbReference type="NCBI Taxonomy" id="83456"/>
    <lineage>
        <taxon>Bacteria</taxon>
        <taxon>Pseudomonadati</taxon>
        <taxon>Myxococcota</taxon>
        <taxon>Myxococcia</taxon>
        <taxon>Myxococcales</taxon>
        <taxon>Cystobacterineae</taxon>
        <taxon>Myxococcaceae</taxon>
        <taxon>Myxococcus</taxon>
    </lineage>
</organism>
<dbReference type="GO" id="GO:0030261">
    <property type="term" value="P:chromosome condensation"/>
    <property type="evidence" value="ECO:0007669"/>
    <property type="project" value="InterPro"/>
</dbReference>
<dbReference type="Pfam" id="PF09346">
    <property type="entry name" value="SMI1_KNR4"/>
    <property type="match status" value="1"/>
</dbReference>
<feature type="region of interest" description="Disordered" evidence="3">
    <location>
        <begin position="182"/>
        <end position="201"/>
    </location>
</feature>
<dbReference type="Proteomes" id="UP000321224">
    <property type="component" value="Unassembled WGS sequence"/>
</dbReference>
<evidence type="ECO:0000313" key="7">
    <source>
        <dbReference type="Proteomes" id="UP000198717"/>
    </source>
</evidence>
<feature type="region of interest" description="Disordered" evidence="3">
    <location>
        <begin position="284"/>
        <end position="538"/>
    </location>
</feature>
<feature type="compositionally biased region" description="Acidic residues" evidence="3">
    <location>
        <begin position="183"/>
        <end position="192"/>
    </location>
</feature>
<name>A0A511HMA9_9BACT</name>
<feature type="compositionally biased region" description="Low complexity" evidence="3">
    <location>
        <begin position="427"/>
        <end position="457"/>
    </location>
</feature>
<dbReference type="InterPro" id="IPR037883">
    <property type="entry name" value="Knr4/Smi1-like_sf"/>
</dbReference>
<reference evidence="5 8" key="2">
    <citation type="submission" date="2019-07" db="EMBL/GenBank/DDBJ databases">
        <title>Whole genome shotgun sequence of Myxococcus virescens NBRC 100334.</title>
        <authorList>
            <person name="Hosoyama A."/>
            <person name="Uohara A."/>
            <person name="Ohji S."/>
            <person name="Ichikawa N."/>
        </authorList>
    </citation>
    <scope>NUCLEOTIDE SEQUENCE [LARGE SCALE GENOMIC DNA]</scope>
    <source>
        <strain evidence="5 8">NBRC 100334</strain>
    </source>
</reference>
<comment type="function">
    <text evidence="1">Might have a role in establishing the nucleoid structure of elementary bodies.</text>
</comment>
<feature type="compositionally biased region" description="Low complexity" evidence="3">
    <location>
        <begin position="401"/>
        <end position="419"/>
    </location>
</feature>
<evidence type="ECO:0000313" key="8">
    <source>
        <dbReference type="Proteomes" id="UP000321224"/>
    </source>
</evidence>
<dbReference type="EMBL" id="BJVY01000050">
    <property type="protein sequence ID" value="GEL74534.1"/>
    <property type="molecule type" value="Genomic_DNA"/>
</dbReference>
<comment type="similarity">
    <text evidence="2">Belongs to the histone H1/H5 family. HCT subfamily.</text>
</comment>
<dbReference type="Pfam" id="PF07382">
    <property type="entry name" value="HC2"/>
    <property type="match status" value="1"/>
</dbReference>
<feature type="region of interest" description="Disordered" evidence="3">
    <location>
        <begin position="237"/>
        <end position="263"/>
    </location>
</feature>
<dbReference type="Proteomes" id="UP000198717">
    <property type="component" value="Unassembled WGS sequence"/>
</dbReference>
<dbReference type="GO" id="GO:0003677">
    <property type="term" value="F:DNA binding"/>
    <property type="evidence" value="ECO:0007669"/>
    <property type="project" value="InterPro"/>
</dbReference>
<dbReference type="AlphaFoldDB" id="A0A511HMA9"/>
<dbReference type="InterPro" id="IPR009970">
    <property type="entry name" value="HC2"/>
</dbReference>
<evidence type="ECO:0000313" key="5">
    <source>
        <dbReference type="EMBL" id="GEL74534.1"/>
    </source>
</evidence>
<dbReference type="PROSITE" id="PS50003">
    <property type="entry name" value="PH_DOMAIN"/>
    <property type="match status" value="1"/>
</dbReference>
<evidence type="ECO:0000256" key="3">
    <source>
        <dbReference type="SAM" id="MobiDB-lite"/>
    </source>
</evidence>
<dbReference type="RefSeq" id="WP_090487557.1">
    <property type="nucleotide sequence ID" value="NZ_BJVY01000050.1"/>
</dbReference>
<dbReference type="GO" id="GO:0030527">
    <property type="term" value="F:structural constituent of chromatin"/>
    <property type="evidence" value="ECO:0007669"/>
    <property type="project" value="InterPro"/>
</dbReference>
<accession>A0A511HMA9</accession>
<dbReference type="InterPro" id="IPR001849">
    <property type="entry name" value="PH_domain"/>
</dbReference>
<dbReference type="EMBL" id="FNAJ01000002">
    <property type="protein sequence ID" value="SDD66231.1"/>
    <property type="molecule type" value="Genomic_DNA"/>
</dbReference>
<feature type="compositionally biased region" description="Low complexity" evidence="3">
    <location>
        <begin position="474"/>
        <end position="499"/>
    </location>
</feature>
<feature type="domain" description="PH" evidence="4">
    <location>
        <begin position="1"/>
        <end position="13"/>
    </location>
</feature>